<name>A0A1Y4PRY7_9BACT</name>
<feature type="transmembrane region" description="Helical" evidence="1">
    <location>
        <begin position="207"/>
        <end position="228"/>
    </location>
</feature>
<keyword evidence="1" id="KW-1133">Transmembrane helix</keyword>
<dbReference type="Pfam" id="PF03929">
    <property type="entry name" value="PepSY_TM"/>
    <property type="match status" value="1"/>
</dbReference>
<dbReference type="Proteomes" id="UP000294527">
    <property type="component" value="Unassembled WGS sequence"/>
</dbReference>
<dbReference type="EMBL" id="SLTU01000003">
    <property type="protein sequence ID" value="TDA72033.1"/>
    <property type="molecule type" value="Genomic_DNA"/>
</dbReference>
<keyword evidence="1" id="KW-0812">Transmembrane</keyword>
<organism evidence="3 4">
    <name type="scientific">Phocaeicola dorei</name>
    <dbReference type="NCBI Taxonomy" id="357276"/>
    <lineage>
        <taxon>Bacteria</taxon>
        <taxon>Pseudomonadati</taxon>
        <taxon>Bacteroidota</taxon>
        <taxon>Bacteroidia</taxon>
        <taxon>Bacteroidales</taxon>
        <taxon>Bacteroidaceae</taxon>
        <taxon>Phocaeicola</taxon>
    </lineage>
</organism>
<dbReference type="InterPro" id="IPR005625">
    <property type="entry name" value="PepSY-ass_TM"/>
</dbReference>
<evidence type="ECO:0000313" key="5">
    <source>
        <dbReference type="Proteomes" id="UP000500949"/>
    </source>
</evidence>
<keyword evidence="1" id="KW-0472">Membrane</keyword>
<gene>
    <name evidence="3" type="ORF">E1I98_21965</name>
    <name evidence="2" type="ORF">GKD17_20660</name>
</gene>
<dbReference type="PANTHER" id="PTHR34219:SF3">
    <property type="entry name" value="BLL7967 PROTEIN"/>
    <property type="match status" value="1"/>
</dbReference>
<dbReference type="PANTHER" id="PTHR34219">
    <property type="entry name" value="IRON-REGULATED INNER MEMBRANE PROTEIN-RELATED"/>
    <property type="match status" value="1"/>
</dbReference>
<evidence type="ECO:0000313" key="4">
    <source>
        <dbReference type="Proteomes" id="UP000294527"/>
    </source>
</evidence>
<sequence>MGVCGQYVLMQTLFMNCIEDFMKKIFRQIHLWLSVPFGLIITLICFSGAMLVFENEVMELARHELYYVKKVETVPLPVDRLLEEVELTLPDSVFVIGISVFSDPERAWQVNLSKPRRASMYVDQYTGEIKGKYERPAFFVTMFRLHRWLLDSMKADGGVFWGKMIVGVSTLLFVVVLISGIVIWWPRTRKALKNSLRISVGRGFRRFWYDLHVAGGMYALFFLLAMALTGLTWSFGWYRAGFYKVFGVEVQQGGTHSGVTLRGGRGSDQPGKNVSHSSSYVCWQQVYEQLALNNPGYKQITLSDGVANVSFNTFGNQRASDRYKFNPHSGEIDEVVLYKDAEKAGKIRGWIYSVHVGSWGGMLTRLLTFIAALIGATLPLTGYYLWIKRIWRKKSRVN</sequence>
<evidence type="ECO:0000313" key="3">
    <source>
        <dbReference type="EMBL" id="TDA72033.1"/>
    </source>
</evidence>
<feature type="transmembrane region" description="Helical" evidence="1">
    <location>
        <begin position="31"/>
        <end position="53"/>
    </location>
</feature>
<accession>A0A1Y4PRY7</accession>
<dbReference type="Proteomes" id="UP000500949">
    <property type="component" value="Chromosome"/>
</dbReference>
<reference evidence="3 4" key="1">
    <citation type="journal article" date="2019" name="Nat. Microbiol.">
        <title>Genomic variation and strain-specific functional adaptation in the human gut microbiome during early life.</title>
        <authorList>
            <person name="Vatanen T."/>
            <person name="Plichta D.R."/>
            <person name="Somani J."/>
            <person name="Munch P.C."/>
            <person name="Arthur T.D."/>
            <person name="Hall A.B."/>
            <person name="Rudolf S."/>
            <person name="Oakeley E.J."/>
            <person name="Ke X."/>
            <person name="Young R.A."/>
            <person name="Haiser H.J."/>
            <person name="Kolde R."/>
            <person name="Yassour M."/>
            <person name="Luopajarvi K."/>
            <person name="Siljander H."/>
            <person name="Virtanen S.M."/>
            <person name="Ilonen J."/>
            <person name="Uibo R."/>
            <person name="Tillmann V."/>
            <person name="Mokurov S."/>
            <person name="Dorshakova N."/>
            <person name="Porter J.A."/>
            <person name="McHardy A.C."/>
            <person name="Lahdesmaki H."/>
            <person name="Vlamakis H."/>
            <person name="Huttenhower C."/>
            <person name="Knip M."/>
            <person name="Xavier R.J."/>
        </authorList>
    </citation>
    <scope>NUCLEOTIDE SEQUENCE [LARGE SCALE GENOMIC DNA]</scope>
    <source>
        <strain evidence="3 4">RJX1047</strain>
    </source>
</reference>
<feature type="transmembrane region" description="Helical" evidence="1">
    <location>
        <begin position="160"/>
        <end position="186"/>
    </location>
</feature>
<dbReference type="AlphaFoldDB" id="A0A1Y4PRY7"/>
<evidence type="ECO:0000256" key="1">
    <source>
        <dbReference type="SAM" id="Phobius"/>
    </source>
</evidence>
<evidence type="ECO:0000313" key="2">
    <source>
        <dbReference type="EMBL" id="QJR79269.1"/>
    </source>
</evidence>
<dbReference type="EMBL" id="CP046176">
    <property type="protein sequence ID" value="QJR79269.1"/>
    <property type="molecule type" value="Genomic_DNA"/>
</dbReference>
<protein>
    <submittedName>
        <fullName evidence="3">PepSY domain-containing protein</fullName>
    </submittedName>
</protein>
<feature type="transmembrane region" description="Helical" evidence="1">
    <location>
        <begin position="366"/>
        <end position="386"/>
    </location>
</feature>
<reference evidence="2 5" key="2">
    <citation type="submission" date="2019-11" db="EMBL/GenBank/DDBJ databases">
        <title>Complete genome sequence of Bacteroides dorei DSM 17855.</title>
        <authorList>
            <person name="Russell J.T."/>
        </authorList>
    </citation>
    <scope>NUCLEOTIDE SEQUENCE [LARGE SCALE GENOMIC DNA]</scope>
    <source>
        <strain evidence="2 5">DSM 17855</strain>
    </source>
</reference>
<proteinExistence type="predicted"/>